<gene>
    <name evidence="4" type="ORF">V6N11_058683</name>
</gene>
<dbReference type="CDD" id="cd00590">
    <property type="entry name" value="RRM_SF"/>
    <property type="match status" value="1"/>
</dbReference>
<sequence length="118" mass="13605">MTTTVFMNNLPEKMHWKGLWATFAHHGDVSDAFIPMKRSKSGKRFGFVRFASPADADRAISRLNGFTLNGYKVSVFRAKYRSRTSFWRKVSTNGNRTKTIYQPDKQQTGLAKHRQAIF</sequence>
<dbReference type="Proteomes" id="UP001396334">
    <property type="component" value="Unassembled WGS sequence"/>
</dbReference>
<dbReference type="SUPFAM" id="SSF54928">
    <property type="entry name" value="RNA-binding domain, RBD"/>
    <property type="match status" value="1"/>
</dbReference>
<dbReference type="PANTHER" id="PTHR48025">
    <property type="entry name" value="OS02G0815200 PROTEIN"/>
    <property type="match status" value="1"/>
</dbReference>
<dbReference type="Gene3D" id="3.30.70.330">
    <property type="match status" value="1"/>
</dbReference>
<evidence type="ECO:0000256" key="1">
    <source>
        <dbReference type="ARBA" id="ARBA00022884"/>
    </source>
</evidence>
<dbReference type="Pfam" id="PF00076">
    <property type="entry name" value="RRM_1"/>
    <property type="match status" value="1"/>
</dbReference>
<dbReference type="EMBL" id="JBBPBN010000002">
    <property type="protein sequence ID" value="KAK9044791.1"/>
    <property type="molecule type" value="Genomic_DNA"/>
</dbReference>
<proteinExistence type="predicted"/>
<evidence type="ECO:0000313" key="4">
    <source>
        <dbReference type="EMBL" id="KAK9044791.1"/>
    </source>
</evidence>
<dbReference type="PANTHER" id="PTHR48025:SF1">
    <property type="entry name" value="RRM DOMAIN-CONTAINING PROTEIN"/>
    <property type="match status" value="1"/>
</dbReference>
<protein>
    <recommendedName>
        <fullName evidence="3">RRM domain-containing protein</fullName>
    </recommendedName>
</protein>
<comment type="caution">
    <text evidence="4">The sequence shown here is derived from an EMBL/GenBank/DDBJ whole genome shotgun (WGS) entry which is preliminary data.</text>
</comment>
<reference evidence="4 5" key="1">
    <citation type="journal article" date="2024" name="G3 (Bethesda)">
        <title>Genome assembly of Hibiscus sabdariffa L. provides insights into metabolisms of medicinal natural products.</title>
        <authorList>
            <person name="Kim T."/>
        </authorList>
    </citation>
    <scope>NUCLEOTIDE SEQUENCE [LARGE SCALE GENOMIC DNA]</scope>
    <source>
        <strain evidence="4">TK-2024</strain>
        <tissue evidence="4">Old leaves</tissue>
    </source>
</reference>
<accession>A0ABR2U4Z5</accession>
<dbReference type="InterPro" id="IPR012677">
    <property type="entry name" value="Nucleotide-bd_a/b_plait_sf"/>
</dbReference>
<keyword evidence="1 2" id="KW-0694">RNA-binding</keyword>
<evidence type="ECO:0000259" key="3">
    <source>
        <dbReference type="PROSITE" id="PS50102"/>
    </source>
</evidence>
<evidence type="ECO:0000313" key="5">
    <source>
        <dbReference type="Proteomes" id="UP001396334"/>
    </source>
</evidence>
<feature type="domain" description="RRM" evidence="3">
    <location>
        <begin position="3"/>
        <end position="80"/>
    </location>
</feature>
<keyword evidence="5" id="KW-1185">Reference proteome</keyword>
<dbReference type="InterPro" id="IPR035979">
    <property type="entry name" value="RBD_domain_sf"/>
</dbReference>
<dbReference type="PROSITE" id="PS50102">
    <property type="entry name" value="RRM"/>
    <property type="match status" value="1"/>
</dbReference>
<dbReference type="SMART" id="SM00360">
    <property type="entry name" value="RRM"/>
    <property type="match status" value="1"/>
</dbReference>
<name>A0ABR2U4Z5_9ROSI</name>
<organism evidence="4 5">
    <name type="scientific">Hibiscus sabdariffa</name>
    <name type="common">roselle</name>
    <dbReference type="NCBI Taxonomy" id="183260"/>
    <lineage>
        <taxon>Eukaryota</taxon>
        <taxon>Viridiplantae</taxon>
        <taxon>Streptophyta</taxon>
        <taxon>Embryophyta</taxon>
        <taxon>Tracheophyta</taxon>
        <taxon>Spermatophyta</taxon>
        <taxon>Magnoliopsida</taxon>
        <taxon>eudicotyledons</taxon>
        <taxon>Gunneridae</taxon>
        <taxon>Pentapetalae</taxon>
        <taxon>rosids</taxon>
        <taxon>malvids</taxon>
        <taxon>Malvales</taxon>
        <taxon>Malvaceae</taxon>
        <taxon>Malvoideae</taxon>
        <taxon>Hibiscus</taxon>
    </lineage>
</organism>
<evidence type="ECO:0000256" key="2">
    <source>
        <dbReference type="PROSITE-ProRule" id="PRU00176"/>
    </source>
</evidence>
<dbReference type="InterPro" id="IPR050502">
    <property type="entry name" value="Euk_RNA-bind_prot"/>
</dbReference>
<dbReference type="InterPro" id="IPR000504">
    <property type="entry name" value="RRM_dom"/>
</dbReference>